<evidence type="ECO:0000256" key="2">
    <source>
        <dbReference type="PROSITE-ProRule" id="PRU00169"/>
    </source>
</evidence>
<evidence type="ECO:0000256" key="1">
    <source>
        <dbReference type="ARBA" id="ARBA00022553"/>
    </source>
</evidence>
<keyword evidence="1 2" id="KW-0597">Phosphoprotein</keyword>
<dbReference type="Pfam" id="PF03861">
    <property type="entry name" value="ANTAR"/>
    <property type="match status" value="1"/>
</dbReference>
<dbReference type="KEGG" id="ppd:Ppro_3459"/>
<evidence type="ECO:0000259" key="3">
    <source>
        <dbReference type="PROSITE" id="PS50110"/>
    </source>
</evidence>
<feature type="domain" description="ANTAR" evidence="4">
    <location>
        <begin position="140"/>
        <end position="201"/>
    </location>
</feature>
<dbReference type="SUPFAM" id="SSF52172">
    <property type="entry name" value="CheY-like"/>
    <property type="match status" value="1"/>
</dbReference>
<feature type="modified residue" description="4-aspartylphosphate" evidence="2">
    <location>
        <position position="70"/>
    </location>
</feature>
<dbReference type="eggNOG" id="COG3707">
    <property type="taxonomic scope" value="Bacteria"/>
</dbReference>
<dbReference type="STRING" id="338966.Ppro_3459"/>
<dbReference type="Gene3D" id="1.10.10.10">
    <property type="entry name" value="Winged helix-like DNA-binding domain superfamily/Winged helix DNA-binding domain"/>
    <property type="match status" value="1"/>
</dbReference>
<dbReference type="SMART" id="SM01012">
    <property type="entry name" value="ANTAR"/>
    <property type="match status" value="1"/>
</dbReference>
<dbReference type="PROSITE" id="PS50110">
    <property type="entry name" value="RESPONSE_REGULATORY"/>
    <property type="match status" value="1"/>
</dbReference>
<dbReference type="InterPro" id="IPR008327">
    <property type="entry name" value="Sig_transdc_resp-reg_antiterm"/>
</dbReference>
<evidence type="ECO:0000313" key="5">
    <source>
        <dbReference type="EMBL" id="ABL01052.1"/>
    </source>
</evidence>
<sequence length="205" mass="22755">MFDALIVISDCIREGNDMRSILICDDEPVVRMSLKAMLLDAGFDEVLECGDGKSAVEMALAGFPDMAILDVAMPKLDGISAATEIRKKLKIPILLLTNCYDVRTAKRAAESGIAAFLTKPLREQDLLPAIEIAMAHADEVDGLKEKIDDLREVIENRKIIERAKGMLMETERLSEADAYRTLQKMAMDKRKTLRQVADSILKSAK</sequence>
<dbReference type="InterPro" id="IPR001789">
    <property type="entry name" value="Sig_transdc_resp-reg_receiver"/>
</dbReference>
<gene>
    <name evidence="5" type="ordered locus">Ppro_3459</name>
</gene>
<proteinExistence type="predicted"/>
<dbReference type="PANTHER" id="PTHR44591">
    <property type="entry name" value="STRESS RESPONSE REGULATOR PROTEIN 1"/>
    <property type="match status" value="1"/>
</dbReference>
<evidence type="ECO:0000259" key="4">
    <source>
        <dbReference type="PROSITE" id="PS50921"/>
    </source>
</evidence>
<dbReference type="GO" id="GO:0000160">
    <property type="term" value="P:phosphorelay signal transduction system"/>
    <property type="evidence" value="ECO:0007669"/>
    <property type="project" value="InterPro"/>
</dbReference>
<reference evidence="5 6" key="1">
    <citation type="submission" date="2006-10" db="EMBL/GenBank/DDBJ databases">
        <title>Complete sequence of chromosome of Pelobacter propionicus DSM 2379.</title>
        <authorList>
            <consortium name="US DOE Joint Genome Institute"/>
            <person name="Copeland A."/>
            <person name="Lucas S."/>
            <person name="Lapidus A."/>
            <person name="Barry K."/>
            <person name="Detter J.C."/>
            <person name="Glavina del Rio T."/>
            <person name="Hammon N."/>
            <person name="Israni S."/>
            <person name="Dalin E."/>
            <person name="Tice H."/>
            <person name="Pitluck S."/>
            <person name="Saunders E."/>
            <person name="Brettin T."/>
            <person name="Bruce D."/>
            <person name="Han C."/>
            <person name="Tapia R."/>
            <person name="Schmutz J."/>
            <person name="Larimer F."/>
            <person name="Land M."/>
            <person name="Hauser L."/>
            <person name="Kyrpides N."/>
            <person name="Kim E."/>
            <person name="Lovley D."/>
            <person name="Richardson P."/>
        </authorList>
    </citation>
    <scope>NUCLEOTIDE SEQUENCE [LARGE SCALE GENOMIC DNA]</scope>
    <source>
        <strain evidence="6">DSM 2379 / NBRC 103807 / OttBd1</strain>
    </source>
</reference>
<protein>
    <submittedName>
        <fullName evidence="5">Response regulator receiver and ANTAR domain protein</fullName>
    </submittedName>
</protein>
<dbReference type="GO" id="GO:0003723">
    <property type="term" value="F:RNA binding"/>
    <property type="evidence" value="ECO:0007669"/>
    <property type="project" value="InterPro"/>
</dbReference>
<dbReference type="Proteomes" id="UP000006732">
    <property type="component" value="Chromosome"/>
</dbReference>
<name>A1AUN1_PELPD</name>
<dbReference type="SMART" id="SM00448">
    <property type="entry name" value="REC"/>
    <property type="match status" value="1"/>
</dbReference>
<dbReference type="AlphaFoldDB" id="A1AUN1"/>
<dbReference type="Pfam" id="PF00072">
    <property type="entry name" value="Response_reg"/>
    <property type="match status" value="1"/>
</dbReference>
<evidence type="ECO:0000313" key="6">
    <source>
        <dbReference type="Proteomes" id="UP000006732"/>
    </source>
</evidence>
<feature type="domain" description="Response regulatory" evidence="3">
    <location>
        <begin position="20"/>
        <end position="134"/>
    </location>
</feature>
<dbReference type="PIRSF" id="PIRSF036382">
    <property type="entry name" value="RR_antiterm"/>
    <property type="match status" value="1"/>
</dbReference>
<dbReference type="EMBL" id="CP000482">
    <property type="protein sequence ID" value="ABL01052.1"/>
    <property type="molecule type" value="Genomic_DNA"/>
</dbReference>
<organism evidence="5 6">
    <name type="scientific">Pelobacter propionicus (strain DSM 2379 / NBRC 103807 / OttBd1)</name>
    <dbReference type="NCBI Taxonomy" id="338966"/>
    <lineage>
        <taxon>Bacteria</taxon>
        <taxon>Pseudomonadati</taxon>
        <taxon>Thermodesulfobacteriota</taxon>
        <taxon>Desulfuromonadia</taxon>
        <taxon>Desulfuromonadales</taxon>
        <taxon>Desulfuromonadaceae</taxon>
        <taxon>Pelobacter</taxon>
    </lineage>
</organism>
<dbReference type="HOGENOM" id="CLU_000445_65_0_7"/>
<dbReference type="Gene3D" id="3.40.50.2300">
    <property type="match status" value="1"/>
</dbReference>
<dbReference type="InterPro" id="IPR011006">
    <property type="entry name" value="CheY-like_superfamily"/>
</dbReference>
<accession>A1AUN1</accession>
<dbReference type="InterPro" id="IPR005561">
    <property type="entry name" value="ANTAR"/>
</dbReference>
<dbReference type="PROSITE" id="PS50921">
    <property type="entry name" value="ANTAR"/>
    <property type="match status" value="1"/>
</dbReference>
<dbReference type="InterPro" id="IPR050595">
    <property type="entry name" value="Bact_response_regulator"/>
</dbReference>
<keyword evidence="6" id="KW-1185">Reference proteome</keyword>
<dbReference type="InterPro" id="IPR036388">
    <property type="entry name" value="WH-like_DNA-bd_sf"/>
</dbReference>
<dbReference type="PANTHER" id="PTHR44591:SF3">
    <property type="entry name" value="RESPONSE REGULATORY DOMAIN-CONTAINING PROTEIN"/>
    <property type="match status" value="1"/>
</dbReference>